<accession>A0ACB9XAN7</accession>
<keyword evidence="2" id="KW-1185">Reference proteome</keyword>
<name>A0ACB9XAN7_CHAAC</name>
<dbReference type="Proteomes" id="UP001057452">
    <property type="component" value="Chromosome 7"/>
</dbReference>
<evidence type="ECO:0000313" key="1">
    <source>
        <dbReference type="EMBL" id="KAI4823925.1"/>
    </source>
</evidence>
<proteinExistence type="predicted"/>
<organism evidence="1 2">
    <name type="scientific">Chaenocephalus aceratus</name>
    <name type="common">Blackfin icefish</name>
    <name type="synonym">Chaenichthys aceratus</name>
    <dbReference type="NCBI Taxonomy" id="36190"/>
    <lineage>
        <taxon>Eukaryota</taxon>
        <taxon>Metazoa</taxon>
        <taxon>Chordata</taxon>
        <taxon>Craniata</taxon>
        <taxon>Vertebrata</taxon>
        <taxon>Euteleostomi</taxon>
        <taxon>Actinopterygii</taxon>
        <taxon>Neopterygii</taxon>
        <taxon>Teleostei</taxon>
        <taxon>Neoteleostei</taxon>
        <taxon>Acanthomorphata</taxon>
        <taxon>Eupercaria</taxon>
        <taxon>Perciformes</taxon>
        <taxon>Notothenioidei</taxon>
        <taxon>Channichthyidae</taxon>
        <taxon>Chaenocephalus</taxon>
    </lineage>
</organism>
<comment type="caution">
    <text evidence="1">The sequence shown here is derived from an EMBL/GenBank/DDBJ whole genome shotgun (WGS) entry which is preliminary data.</text>
</comment>
<protein>
    <submittedName>
        <fullName evidence="1">Uncharacterized protein</fullName>
    </submittedName>
</protein>
<evidence type="ECO:0000313" key="2">
    <source>
        <dbReference type="Proteomes" id="UP001057452"/>
    </source>
</evidence>
<reference evidence="1" key="1">
    <citation type="submission" date="2022-05" db="EMBL/GenBank/DDBJ databases">
        <title>Chromosome-level genome of Chaenocephalus aceratus.</title>
        <authorList>
            <person name="Park H."/>
        </authorList>
    </citation>
    <scope>NUCLEOTIDE SEQUENCE</scope>
    <source>
        <strain evidence="1">KU_202001</strain>
    </source>
</reference>
<dbReference type="EMBL" id="CM043791">
    <property type="protein sequence ID" value="KAI4823925.1"/>
    <property type="molecule type" value="Genomic_DNA"/>
</dbReference>
<gene>
    <name evidence="1" type="ORF">KUCAC02_012479</name>
</gene>
<sequence length="109" mass="11964">MASSNGPEASIYEDDSSSSDHPLADTAGSVGLPESLECSESQSGMYISSSGTYTSNTEPESANSAHLAKRSPKAPRGLRRKQGRPGRWRHLQCQKSQDTEHLTWLSWRR</sequence>